<organism evidence="3 4">
    <name type="scientific">Polaribacter glomeratus</name>
    <dbReference type="NCBI Taxonomy" id="102"/>
    <lineage>
        <taxon>Bacteria</taxon>
        <taxon>Pseudomonadati</taxon>
        <taxon>Bacteroidota</taxon>
        <taxon>Flavobacteriia</taxon>
        <taxon>Flavobacteriales</taxon>
        <taxon>Flavobacteriaceae</taxon>
    </lineage>
</organism>
<evidence type="ECO:0000313" key="4">
    <source>
        <dbReference type="Proteomes" id="UP000239068"/>
    </source>
</evidence>
<protein>
    <recommendedName>
        <fullName evidence="2">Glycosyltransferase 2-like domain-containing protein</fullName>
    </recommendedName>
</protein>
<keyword evidence="1" id="KW-0812">Transmembrane</keyword>
<dbReference type="Pfam" id="PF00535">
    <property type="entry name" value="Glycos_transf_2"/>
    <property type="match status" value="1"/>
</dbReference>
<keyword evidence="1" id="KW-1133">Transmembrane helix</keyword>
<dbReference type="Gene3D" id="3.90.550.10">
    <property type="entry name" value="Spore Coat Polysaccharide Biosynthesis Protein SpsA, Chain A"/>
    <property type="match status" value="1"/>
</dbReference>
<dbReference type="SUPFAM" id="SSF53448">
    <property type="entry name" value="Nucleotide-diphospho-sugar transferases"/>
    <property type="match status" value="1"/>
</dbReference>
<proteinExistence type="predicted"/>
<keyword evidence="1" id="KW-0472">Membrane</keyword>
<dbReference type="AlphaFoldDB" id="A0A2S7WHW5"/>
<evidence type="ECO:0000259" key="2">
    <source>
        <dbReference type="Pfam" id="PF00535"/>
    </source>
</evidence>
<dbReference type="EMBL" id="MSCM01000002">
    <property type="protein sequence ID" value="PQJ77190.1"/>
    <property type="molecule type" value="Genomic_DNA"/>
</dbReference>
<reference evidence="3 4" key="1">
    <citation type="submission" date="2016-12" db="EMBL/GenBank/DDBJ databases">
        <title>Trade-off between light-utilization and light-protection in marine flavobacteria.</title>
        <authorList>
            <person name="Kumagai Y."/>
            <person name="Yoshizawa S."/>
            <person name="Kogure K."/>
            <person name="Iwasaki W."/>
        </authorList>
    </citation>
    <scope>NUCLEOTIDE SEQUENCE [LARGE SCALE GENOMIC DNA]</scope>
    <source>
        <strain evidence="3 4">ATCC 43844</strain>
    </source>
</reference>
<comment type="caution">
    <text evidence="3">The sequence shown here is derived from an EMBL/GenBank/DDBJ whole genome shotgun (WGS) entry which is preliminary data.</text>
</comment>
<keyword evidence="4" id="KW-1185">Reference proteome</keyword>
<gene>
    <name evidence="3" type="ORF">BTO16_15225</name>
</gene>
<dbReference type="Proteomes" id="UP000239068">
    <property type="component" value="Unassembled WGS sequence"/>
</dbReference>
<feature type="domain" description="Glycosyltransferase 2-like" evidence="2">
    <location>
        <begin position="9"/>
        <end position="168"/>
    </location>
</feature>
<evidence type="ECO:0000313" key="3">
    <source>
        <dbReference type="EMBL" id="PQJ77190.1"/>
    </source>
</evidence>
<evidence type="ECO:0000256" key="1">
    <source>
        <dbReference type="SAM" id="Phobius"/>
    </source>
</evidence>
<dbReference type="InterPro" id="IPR001173">
    <property type="entry name" value="Glyco_trans_2-like"/>
</dbReference>
<dbReference type="InterPro" id="IPR029044">
    <property type="entry name" value="Nucleotide-diphossugar_trans"/>
</dbReference>
<dbReference type="OrthoDB" id="9815829at2"/>
<feature type="transmembrane region" description="Helical" evidence="1">
    <location>
        <begin position="233"/>
        <end position="258"/>
    </location>
</feature>
<dbReference type="RefSeq" id="WP_105022508.1">
    <property type="nucleotide sequence ID" value="NZ_MSCM01000002.1"/>
</dbReference>
<sequence>MNRNNIILLIPHYKNIDGLYASLSSIDKNENLDVLIVDDGSNLDIDETKIRASFIGNGVVFFEYLKENSGIEIALNKGLNFSTKNKYKYTARLDCGDICVKDRFKIQETYLELHQDISLVGTNVDFLDTKGNLLYTLNVPEKDKQIRKKMFINAMHIHPTIMFRNSMLEITGLYPVDYKAAEDYAFFFNVINKCKVANINQVLVRCEINPNGISTLQRKKQAENRIKLILKNFYVGFYPIYGLFRSILLYIVPLKILIKLKSVLKK</sequence>
<name>A0A2S7WHW5_9FLAO</name>
<accession>A0A2S7WHW5</accession>